<evidence type="ECO:0000313" key="5">
    <source>
        <dbReference type="Proteomes" id="UP001595625"/>
    </source>
</evidence>
<comment type="caution">
    <text evidence="4">The sequence shown here is derived from an EMBL/GenBank/DDBJ whole genome shotgun (WGS) entry which is preliminary data.</text>
</comment>
<keyword evidence="5" id="KW-1185">Reference proteome</keyword>
<evidence type="ECO:0000256" key="3">
    <source>
        <dbReference type="SAM" id="Phobius"/>
    </source>
</evidence>
<dbReference type="InterPro" id="IPR012902">
    <property type="entry name" value="N_methyl_site"/>
</dbReference>
<evidence type="ECO:0000256" key="2">
    <source>
        <dbReference type="ARBA" id="ARBA00023287"/>
    </source>
</evidence>
<organism evidence="4 5">
    <name type="scientific">Planomicrobium okeanokoites</name>
    <name type="common">Planococcus okeanokoites</name>
    <name type="synonym">Flavobacterium okeanokoites</name>
    <dbReference type="NCBI Taxonomy" id="244"/>
    <lineage>
        <taxon>Bacteria</taxon>
        <taxon>Bacillati</taxon>
        <taxon>Bacillota</taxon>
        <taxon>Bacilli</taxon>
        <taxon>Bacillales</taxon>
        <taxon>Caryophanaceae</taxon>
        <taxon>Planomicrobium</taxon>
    </lineage>
</organism>
<protein>
    <submittedName>
        <fullName evidence="4">PilW family protein</fullName>
    </submittedName>
</protein>
<reference evidence="5" key="1">
    <citation type="journal article" date="2019" name="Int. J. Syst. Evol. Microbiol.">
        <title>The Global Catalogue of Microorganisms (GCM) 10K type strain sequencing project: providing services to taxonomists for standard genome sequencing and annotation.</title>
        <authorList>
            <consortium name="The Broad Institute Genomics Platform"/>
            <consortium name="The Broad Institute Genome Sequencing Center for Infectious Disease"/>
            <person name="Wu L."/>
            <person name="Ma J."/>
        </authorList>
    </citation>
    <scope>NUCLEOTIDE SEQUENCE [LARGE SCALE GENOMIC DNA]</scope>
    <source>
        <strain evidence="5">CCM 320</strain>
    </source>
</reference>
<sequence length="157" mass="17303">MNEKGITLVELVAALALVSVIAIAAWSTLTIGMKHGAAETSKTMLQQDANIIITKLSAEHRRNDYYYLRLMGGNLEISTCNDNDLTGVVDCEPFTRLTDNSYLYSGSINGTDFSSWSSTSMIEPKKQHVNFILKVADPIKTARSVELKTSLTRIITN</sequence>
<dbReference type="EMBL" id="JBHRUJ010000016">
    <property type="protein sequence ID" value="MFC3211841.1"/>
    <property type="molecule type" value="Genomic_DNA"/>
</dbReference>
<feature type="transmembrane region" description="Helical" evidence="3">
    <location>
        <begin position="6"/>
        <end position="26"/>
    </location>
</feature>
<name>A0ABV7KQY0_PLAOK</name>
<accession>A0ABV7KQY0</accession>
<keyword evidence="3" id="KW-0812">Transmembrane</keyword>
<proteinExistence type="predicted"/>
<evidence type="ECO:0000313" key="4">
    <source>
        <dbReference type="EMBL" id="MFC3211841.1"/>
    </source>
</evidence>
<gene>
    <name evidence="4" type="ORF">ACFOEJ_12200</name>
</gene>
<keyword evidence="3" id="KW-1133">Transmembrane helix</keyword>
<evidence type="ECO:0000256" key="1">
    <source>
        <dbReference type="ARBA" id="ARBA00004241"/>
    </source>
</evidence>
<dbReference type="PROSITE" id="PS00409">
    <property type="entry name" value="PROKAR_NTER_METHYL"/>
    <property type="match status" value="1"/>
</dbReference>
<dbReference type="RefSeq" id="WP_165850120.1">
    <property type="nucleotide sequence ID" value="NZ_CANNGD010000003.1"/>
</dbReference>
<comment type="subcellular location">
    <subcellularLocation>
        <location evidence="1">Cell surface</location>
    </subcellularLocation>
</comment>
<keyword evidence="3" id="KW-0472">Membrane</keyword>
<dbReference type="Pfam" id="PF07963">
    <property type="entry name" value="N_methyl"/>
    <property type="match status" value="1"/>
</dbReference>
<keyword evidence="2" id="KW-0178">Competence</keyword>
<dbReference type="Proteomes" id="UP001595625">
    <property type="component" value="Unassembled WGS sequence"/>
</dbReference>